<evidence type="ECO:0000313" key="2">
    <source>
        <dbReference type="EMBL" id="SDW45723.1"/>
    </source>
</evidence>
<dbReference type="Pfam" id="PF18780">
    <property type="entry name" value="HNH_repeat"/>
    <property type="match status" value="2"/>
</dbReference>
<dbReference type="EMBL" id="FNOF01000003">
    <property type="protein sequence ID" value="SDW45723.1"/>
    <property type="molecule type" value="Genomic_DNA"/>
</dbReference>
<dbReference type="AlphaFoldDB" id="A0A1H2TP48"/>
<feature type="region of interest" description="Disordered" evidence="1">
    <location>
        <begin position="84"/>
        <end position="105"/>
    </location>
</feature>
<gene>
    <name evidence="2" type="ORF">SAMN05443574_103330</name>
</gene>
<feature type="compositionally biased region" description="Basic and acidic residues" evidence="1">
    <location>
        <begin position="50"/>
        <end position="67"/>
    </location>
</feature>
<evidence type="ECO:0000313" key="3">
    <source>
        <dbReference type="Proteomes" id="UP000182573"/>
    </source>
</evidence>
<dbReference type="Proteomes" id="UP000182573">
    <property type="component" value="Unassembled WGS sequence"/>
</dbReference>
<dbReference type="RefSeq" id="WP_004515160.1">
    <property type="nucleotide sequence ID" value="NZ_FNOF01000003.1"/>
</dbReference>
<organism evidence="2 3">
    <name type="scientific">Haloarcula vallismortis</name>
    <name type="common">Halobacterium vallismortis</name>
    <dbReference type="NCBI Taxonomy" id="28442"/>
    <lineage>
        <taxon>Archaea</taxon>
        <taxon>Methanobacteriati</taxon>
        <taxon>Methanobacteriota</taxon>
        <taxon>Stenosarchaea group</taxon>
        <taxon>Halobacteria</taxon>
        <taxon>Halobacteriales</taxon>
        <taxon>Haloarculaceae</taxon>
        <taxon>Haloarcula</taxon>
    </lineage>
</organism>
<evidence type="ECO:0000256" key="1">
    <source>
        <dbReference type="SAM" id="MobiDB-lite"/>
    </source>
</evidence>
<accession>A0A1H2TP48</accession>
<dbReference type="STRING" id="28442.SAMN05443574_103330"/>
<reference evidence="2 3" key="1">
    <citation type="submission" date="2016-10" db="EMBL/GenBank/DDBJ databases">
        <authorList>
            <person name="de Groot N.N."/>
        </authorList>
    </citation>
    <scope>NUCLEOTIDE SEQUENCE [LARGE SCALE GENOMIC DNA]</scope>
    <source>
        <strain evidence="2 3">DSM 3756</strain>
    </source>
</reference>
<proteinExistence type="predicted"/>
<sequence length="245" mass="27814">MSQKISDEELLKDLRRVTDELGESPTAVQYREEGSYSPNTFQNRFGSWNKAKEQAGLETSRDVQNREIEDDDLLRDLRTVADQIGESPSIKQYEEHGQYSSKTASNRFGSWNEAKEEAGLKQHSEGTQEKASIEEILEELREGKTLGEIREKFGYTNIQTVSSRLRRNGYTTRSRLSKNKAAYSGDRWAGILNISASLLDELGISSVEDAYYDMEPVDGEKAVKIKFSSERVKEVEEEDGGENHQ</sequence>
<name>A0A1H2TP48_HALVA</name>
<protein>
    <submittedName>
        <fullName evidence="2">Uncharacterized protein</fullName>
    </submittedName>
</protein>
<feature type="compositionally biased region" description="Polar residues" evidence="1">
    <location>
        <begin position="36"/>
        <end position="46"/>
    </location>
</feature>
<dbReference type="InterPro" id="IPR041025">
    <property type="entry name" value="HNH_repeat"/>
</dbReference>
<feature type="region of interest" description="Disordered" evidence="1">
    <location>
        <begin position="16"/>
        <end position="68"/>
    </location>
</feature>